<dbReference type="Proteomes" id="UP000005084">
    <property type="component" value="Unassembled WGS sequence"/>
</dbReference>
<feature type="region of interest" description="Disordered" evidence="1">
    <location>
        <begin position="77"/>
        <end position="98"/>
    </location>
</feature>
<feature type="domain" description="MobA/VirD2-like nuclease" evidence="2">
    <location>
        <begin position="96"/>
        <end position="192"/>
    </location>
</feature>
<gene>
    <name evidence="3" type="ORF">BLIG_01395</name>
</gene>
<feature type="compositionally biased region" description="Basic and acidic residues" evidence="1">
    <location>
        <begin position="78"/>
        <end position="98"/>
    </location>
</feature>
<name>C5ECB3_BIFLI</name>
<dbReference type="Pfam" id="PF03432">
    <property type="entry name" value="Relaxase"/>
    <property type="match status" value="1"/>
</dbReference>
<dbReference type="EMBL" id="DS990241">
    <property type="protein sequence ID" value="EEQ55657.1"/>
    <property type="molecule type" value="Genomic_DNA"/>
</dbReference>
<dbReference type="HOGENOM" id="CLU_629568_0_0_11"/>
<evidence type="ECO:0000313" key="3">
    <source>
        <dbReference type="EMBL" id="EEQ55657.1"/>
    </source>
</evidence>
<proteinExistence type="predicted"/>
<accession>C5ECB3</accession>
<evidence type="ECO:0000259" key="2">
    <source>
        <dbReference type="Pfam" id="PF03432"/>
    </source>
</evidence>
<evidence type="ECO:0000256" key="1">
    <source>
        <dbReference type="SAM" id="MobiDB-lite"/>
    </source>
</evidence>
<organism evidence="3">
    <name type="scientific">Bifidobacterium longum subsp. infantis CCUG 52486</name>
    <dbReference type="NCBI Taxonomy" id="537937"/>
    <lineage>
        <taxon>Bacteria</taxon>
        <taxon>Bacillati</taxon>
        <taxon>Actinomycetota</taxon>
        <taxon>Actinomycetes</taxon>
        <taxon>Bifidobacteriales</taxon>
        <taxon>Bifidobacteriaceae</taxon>
        <taxon>Bifidobacterium</taxon>
    </lineage>
</organism>
<dbReference type="InterPro" id="IPR005094">
    <property type="entry name" value="Endonuclease_MobA/VirD2"/>
</dbReference>
<reference evidence="3" key="1">
    <citation type="submission" date="2008-08" db="EMBL/GenBank/DDBJ databases">
        <title>Annotation of Bifidobacterium longum subsp. infantis CCUG 52486.</title>
        <authorList>
            <consortium name="The Broad Institute Genome Sequencing Platform"/>
            <person name="Gougoulias C."/>
            <person name="Tuohy K.M."/>
            <person name="Gibson G.R."/>
            <person name="Ward D."/>
            <person name="Mehta T."/>
            <person name="Young S."/>
            <person name="Jaffe D."/>
            <person name="Gnerre S."/>
            <person name="Berlin A."/>
            <person name="Heiman D."/>
            <person name="Hepburn T."/>
            <person name="Shea T."/>
            <person name="Sykes S."/>
            <person name="Alvarado L."/>
            <person name="Kodira C."/>
            <person name="Borodovsky M."/>
            <person name="Lander E."/>
            <person name="Galagan J."/>
            <person name="Nusbaum C."/>
            <person name="Birren B."/>
        </authorList>
    </citation>
    <scope>NUCLEOTIDE SEQUENCE [LARGE SCALE GENOMIC DNA]</scope>
    <source>
        <strain evidence="3">CCUG 52486</strain>
    </source>
</reference>
<protein>
    <recommendedName>
        <fullName evidence="2">MobA/VirD2-like nuclease domain-containing protein</fullName>
    </recommendedName>
</protein>
<sequence>MPGARAENHRMIPNIVRGSDPAGLVRYLFGKGRRNEHTDQHLVCASGDMFPSFDMDGKPAASYAEIGRRFDRRYRVRERKDDPFPPDMRGKNNPEREHGRKRVWHCSLAIKAGQGILTDQEWEAVIRDYLTRMNIIDGDDDQGVTWLAVRHGLSANGNDHVHIMVQLAADDGWINPYHDRINAQKSCRRMEKTRPELVELARSDTGTRVSWQYGQWRQWAEWKARNEYGDDEGWDALDGNERSRLVTAVAASTMPRQYIARIVEACAKASRSEDEFIRRIRREGFSIDPRLRKGTAKDSFTDPGQVVGYRITWRSTDGWTERFNAFELGDDMRLKRLRDDWADDARSRSLAVQEWRAAMENRPPFLDDGRERHPENLSTHDMERLVSEAFCIAASLNNAADGDEYRAAMREGLHTFDMLRERYGIAPEYGLWSMVASDEENRPRR</sequence>
<dbReference type="AlphaFoldDB" id="C5ECB3"/>